<feature type="domain" description="Major facilitator superfamily (MFS) profile" evidence="10">
    <location>
        <begin position="11"/>
        <end position="461"/>
    </location>
</feature>
<dbReference type="RefSeq" id="XP_018150376.1">
    <property type="nucleotide sequence ID" value="XM_018290945.1"/>
</dbReference>
<dbReference type="InterPro" id="IPR003663">
    <property type="entry name" value="Sugar/inositol_transpt"/>
</dbReference>
<keyword evidence="12" id="KW-1185">Reference proteome</keyword>
<reference evidence="11 12" key="1">
    <citation type="journal article" date="2016" name="PLoS Pathog.">
        <title>Biosynthesis of antibiotic leucinostatins in bio-control fungus Purpureocillium lilacinum and their inhibition on phytophthora revealed by genome mining.</title>
        <authorList>
            <person name="Wang G."/>
            <person name="Liu Z."/>
            <person name="Lin R."/>
            <person name="Li E."/>
            <person name="Mao Z."/>
            <person name="Ling J."/>
            <person name="Yang Y."/>
            <person name="Yin W.B."/>
            <person name="Xie B."/>
        </authorList>
    </citation>
    <scope>NUCLEOTIDE SEQUENCE [LARGE SCALE GENOMIC DNA]</scope>
    <source>
        <strain evidence="11">170</strain>
    </source>
</reference>
<dbReference type="PROSITE" id="PS00217">
    <property type="entry name" value="SUGAR_TRANSPORT_2"/>
    <property type="match status" value="1"/>
</dbReference>
<dbReference type="SUPFAM" id="SSF103473">
    <property type="entry name" value="MFS general substrate transporter"/>
    <property type="match status" value="1"/>
</dbReference>
<comment type="caution">
    <text evidence="11">The sequence shown here is derived from an EMBL/GenBank/DDBJ whole genome shotgun (WGS) entry which is preliminary data.</text>
</comment>
<dbReference type="InterPro" id="IPR050360">
    <property type="entry name" value="MFS_Sugar_Transporters"/>
</dbReference>
<evidence type="ECO:0000256" key="1">
    <source>
        <dbReference type="ARBA" id="ARBA00004141"/>
    </source>
</evidence>
<dbReference type="PROSITE" id="PS50850">
    <property type="entry name" value="MFS"/>
    <property type="match status" value="1"/>
</dbReference>
<dbReference type="EMBL" id="LSBJ02000001">
    <property type="protein sequence ID" value="OAQ74293.1"/>
    <property type="molecule type" value="Genomic_DNA"/>
</dbReference>
<feature type="transmembrane region" description="Helical" evidence="9">
    <location>
        <begin position="170"/>
        <end position="190"/>
    </location>
</feature>
<keyword evidence="11" id="KW-0762">Sugar transport</keyword>
<feature type="transmembrane region" description="Helical" evidence="9">
    <location>
        <begin position="105"/>
        <end position="126"/>
    </location>
</feature>
<comment type="subcellular location">
    <subcellularLocation>
        <location evidence="1">Membrane</location>
        <topology evidence="1">Multi-pass membrane protein</topology>
    </subcellularLocation>
</comment>
<dbReference type="PANTHER" id="PTHR48022">
    <property type="entry name" value="PLASTIDIC GLUCOSE TRANSPORTER 4"/>
    <property type="match status" value="1"/>
</dbReference>
<keyword evidence="7" id="KW-0325">Glycoprotein</keyword>
<dbReference type="OrthoDB" id="4142200at2759"/>
<evidence type="ECO:0000256" key="8">
    <source>
        <dbReference type="RuleBase" id="RU003346"/>
    </source>
</evidence>
<dbReference type="PANTHER" id="PTHR48022:SF7">
    <property type="entry name" value="MAJOR FACILITATOR SUPERFAMILY (MFS) PROFILE DOMAIN-CONTAINING PROTEIN-RELATED"/>
    <property type="match status" value="1"/>
</dbReference>
<evidence type="ECO:0000259" key="10">
    <source>
        <dbReference type="PROSITE" id="PS50850"/>
    </source>
</evidence>
<evidence type="ECO:0000313" key="12">
    <source>
        <dbReference type="Proteomes" id="UP000078397"/>
    </source>
</evidence>
<evidence type="ECO:0000256" key="3">
    <source>
        <dbReference type="ARBA" id="ARBA00022448"/>
    </source>
</evidence>
<dbReference type="GeneID" id="28854939"/>
<proteinExistence type="inferred from homology"/>
<keyword evidence="3 8" id="KW-0813">Transport</keyword>
<feature type="transmembrane region" description="Helical" evidence="9">
    <location>
        <begin position="408"/>
        <end position="426"/>
    </location>
</feature>
<feature type="transmembrane region" description="Helical" evidence="9">
    <location>
        <begin position="300"/>
        <end position="316"/>
    </location>
</feature>
<name>A0A179GA85_METCM</name>
<dbReference type="KEGG" id="pchm:VFPPC_13168"/>
<dbReference type="AlphaFoldDB" id="A0A179GA85"/>
<evidence type="ECO:0000256" key="9">
    <source>
        <dbReference type="SAM" id="Phobius"/>
    </source>
</evidence>
<dbReference type="InterPro" id="IPR036259">
    <property type="entry name" value="MFS_trans_sf"/>
</dbReference>
<dbReference type="GO" id="GO:0016020">
    <property type="term" value="C:membrane"/>
    <property type="evidence" value="ECO:0007669"/>
    <property type="project" value="UniProtKB-SubCell"/>
</dbReference>
<feature type="transmembrane region" description="Helical" evidence="9">
    <location>
        <begin position="138"/>
        <end position="158"/>
    </location>
</feature>
<dbReference type="InterPro" id="IPR005828">
    <property type="entry name" value="MFS_sugar_transport-like"/>
</dbReference>
<dbReference type="Pfam" id="PF00083">
    <property type="entry name" value="Sugar_tr"/>
    <property type="match status" value="1"/>
</dbReference>
<evidence type="ECO:0000256" key="4">
    <source>
        <dbReference type="ARBA" id="ARBA00022692"/>
    </source>
</evidence>
<feature type="transmembrane region" description="Helical" evidence="9">
    <location>
        <begin position="368"/>
        <end position="388"/>
    </location>
</feature>
<keyword evidence="6 9" id="KW-0472">Membrane</keyword>
<evidence type="ECO:0000313" key="11">
    <source>
        <dbReference type="EMBL" id="OAQ74293.1"/>
    </source>
</evidence>
<feature type="transmembrane region" description="Helical" evidence="9">
    <location>
        <begin position="438"/>
        <end position="457"/>
    </location>
</feature>
<evidence type="ECO:0000256" key="2">
    <source>
        <dbReference type="ARBA" id="ARBA00010992"/>
    </source>
</evidence>
<feature type="transmembrane region" description="Helical" evidence="9">
    <location>
        <begin position="255"/>
        <end position="280"/>
    </location>
</feature>
<comment type="similarity">
    <text evidence="2 8">Belongs to the major facilitator superfamily. Sugar transporter (TC 2.A.1.1) family.</text>
</comment>
<dbReference type="GO" id="GO:0005351">
    <property type="term" value="F:carbohydrate:proton symporter activity"/>
    <property type="evidence" value="ECO:0007669"/>
    <property type="project" value="TreeGrafter"/>
</dbReference>
<evidence type="ECO:0000256" key="5">
    <source>
        <dbReference type="ARBA" id="ARBA00022989"/>
    </source>
</evidence>
<feature type="transmembrane region" description="Helical" evidence="9">
    <location>
        <begin position="47"/>
        <end position="68"/>
    </location>
</feature>
<dbReference type="PRINTS" id="PR00171">
    <property type="entry name" value="SUGRTRNSPORT"/>
</dbReference>
<gene>
    <name evidence="11" type="ORF">VFPPC_13168</name>
</gene>
<evidence type="ECO:0000256" key="7">
    <source>
        <dbReference type="ARBA" id="ARBA00023180"/>
    </source>
</evidence>
<dbReference type="Proteomes" id="UP000078397">
    <property type="component" value="Unassembled WGS sequence"/>
</dbReference>
<dbReference type="FunFam" id="1.20.1250.20:FF:000026">
    <property type="entry name" value="MFS quinate transporter QutD"/>
    <property type="match status" value="1"/>
</dbReference>
<dbReference type="Gene3D" id="1.20.1250.20">
    <property type="entry name" value="MFS general substrate transporter like domains"/>
    <property type="match status" value="1"/>
</dbReference>
<accession>A0A179GA85</accession>
<organism evidence="11 12">
    <name type="scientific">Pochonia chlamydosporia 170</name>
    <dbReference type="NCBI Taxonomy" id="1380566"/>
    <lineage>
        <taxon>Eukaryota</taxon>
        <taxon>Fungi</taxon>
        <taxon>Dikarya</taxon>
        <taxon>Ascomycota</taxon>
        <taxon>Pezizomycotina</taxon>
        <taxon>Sordariomycetes</taxon>
        <taxon>Hypocreomycetidae</taxon>
        <taxon>Hypocreales</taxon>
        <taxon>Clavicipitaceae</taxon>
        <taxon>Pochonia</taxon>
    </lineage>
</organism>
<protein>
    <submittedName>
        <fullName evidence="11">Sugar transporter</fullName>
    </submittedName>
</protein>
<dbReference type="InterPro" id="IPR005829">
    <property type="entry name" value="Sugar_transporter_CS"/>
</dbReference>
<feature type="transmembrane region" description="Helical" evidence="9">
    <location>
        <begin position="80"/>
        <end position="99"/>
    </location>
</feature>
<sequence length="510" mass="56693">MVRTFTNLYFICGLATLGGLLQGFDVSSLSAILATPQYKEYFSKPDSVTQGGITASMAGGSLLGALLASWTGDRVGRRDSMAIACVIFICGSILMSAVQNRAMLIVARIVNGFAVGMLTSQGPIYIAELSPAKRRGQLISLQQWMITWGILIMYYISYGTSFIQSTASFRLPWGLQMIPAMALLACIPFMPRSPRWLAKKDRWEEALETLASVRSGGDRMNAEVLAEMQEIRERVQLEEQYNSTSWMELFTSRNIIRVHVGIFAHVWAQYSGTNAFMYYITFLFQMAGLSGTNNLTISSIQYIINTVMTVPALLFIDKLPRRKVMMSGSLLMAILLFIGGAVMATQGHPVPGGLKGSPTITWVIEGGAASKAIIVCSYLFIATFACTWGPMGWIYPSEIIPLYIRSKAVSLATLFNWGCNFSLTFFTPPAFQNIQWRFYMIFASFCLAAFVHVFLFFQETQGKTLEEMNDIFDNNTFAFGKIKVPEERFEDLVEKAQQKFAPDGKAIAEA</sequence>
<keyword evidence="5 9" id="KW-1133">Transmembrane helix</keyword>
<feature type="transmembrane region" description="Helical" evidence="9">
    <location>
        <begin position="328"/>
        <end position="348"/>
    </location>
</feature>
<keyword evidence="4 9" id="KW-0812">Transmembrane</keyword>
<dbReference type="NCBIfam" id="TIGR00879">
    <property type="entry name" value="SP"/>
    <property type="match status" value="1"/>
</dbReference>
<dbReference type="CDD" id="cd17356">
    <property type="entry name" value="MFS_HXT"/>
    <property type="match status" value="1"/>
</dbReference>
<evidence type="ECO:0000256" key="6">
    <source>
        <dbReference type="ARBA" id="ARBA00023136"/>
    </source>
</evidence>
<dbReference type="InterPro" id="IPR020846">
    <property type="entry name" value="MFS_dom"/>
</dbReference>